<accession>A0ABT1CJL0</accession>
<keyword evidence="3" id="KW-1185">Reference proteome</keyword>
<dbReference type="EMBL" id="JAMXQU010000013">
    <property type="protein sequence ID" value="MCO6161025.1"/>
    <property type="molecule type" value="Genomic_DNA"/>
</dbReference>
<feature type="chain" id="PRO_5045642404" evidence="1">
    <location>
        <begin position="25"/>
        <end position="419"/>
    </location>
</feature>
<gene>
    <name evidence="2" type="ORF">NF685_13375</name>
</gene>
<name>A0ABT1CJL0_9PROT</name>
<evidence type="ECO:0000256" key="1">
    <source>
        <dbReference type="SAM" id="SignalP"/>
    </source>
</evidence>
<dbReference type="RefSeq" id="WP_252850008.1">
    <property type="nucleotide sequence ID" value="NZ_JAMXQU010000013.1"/>
</dbReference>
<feature type="signal peptide" evidence="1">
    <location>
        <begin position="1"/>
        <end position="24"/>
    </location>
</feature>
<comment type="caution">
    <text evidence="2">The sequence shown here is derived from an EMBL/GenBank/DDBJ whole genome shotgun (WGS) entry which is preliminary data.</text>
</comment>
<proteinExistence type="predicted"/>
<dbReference type="Gene3D" id="2.60.120.1390">
    <property type="match status" value="2"/>
</dbReference>
<protein>
    <submittedName>
        <fullName evidence="2">DUF2961 domain-containing protein</fullName>
    </submittedName>
</protein>
<sequence>MRHSARMAPALLAGLVLIGAVAHAEPQFAPPGGLSSGTRVGTQGATLATMQDGIERNARDIATLGQAGATKDDLTAAMTSLLRADASAMTIGNGAQTVQEIASENVGTVWHAKWERQDVAAGASFTLADVSNGPGYAQTINMALAGGGADVDRTSIAYYVDGETTPSVTILYGLIGTYGGYAFSSKHVTCAGGRGRSWAGCTYSLRVPYKRSLRIVLTNNGGGNVRLWGAVQGNAGGHQFLDRYAVAHAVTLGDQYAKQVKVKALEEYTLLDVTGRGAFWGMQFFMDRHNNAAGADENCIEGNFRYYVDGATKPSYESSGTEDYFGSAFEFMSAGFAGATGAQTPYATESFGTFYNQWSNATGPNAIDDQSSAFRFHSADPVHFNRSLKVTWQCGEPDNGLTTNTAAGIAATLYYYTDR</sequence>
<keyword evidence="1" id="KW-0732">Signal</keyword>
<reference evidence="2 3" key="1">
    <citation type="submission" date="2022-06" db="EMBL/GenBank/DDBJ databases">
        <title>Whole-genome of Asaia lannensis strain LMG 27011T.</title>
        <authorList>
            <person name="Sombolestani A."/>
        </authorList>
    </citation>
    <scope>NUCLEOTIDE SEQUENCE [LARGE SCALE GENOMIC DNA]</scope>
    <source>
        <strain evidence="2 3">NBRC 102526</strain>
    </source>
</reference>
<evidence type="ECO:0000313" key="2">
    <source>
        <dbReference type="EMBL" id="MCO6161025.1"/>
    </source>
</evidence>
<dbReference type="Pfam" id="PF11175">
    <property type="entry name" value="DUF2961"/>
    <property type="match status" value="1"/>
</dbReference>
<evidence type="ECO:0000313" key="3">
    <source>
        <dbReference type="Proteomes" id="UP001523401"/>
    </source>
</evidence>
<organism evidence="2 3">
    <name type="scientific">Asaia lannensis NBRC 102526</name>
    <dbReference type="NCBI Taxonomy" id="1307926"/>
    <lineage>
        <taxon>Bacteria</taxon>
        <taxon>Pseudomonadati</taxon>
        <taxon>Pseudomonadota</taxon>
        <taxon>Alphaproteobacteria</taxon>
        <taxon>Acetobacterales</taxon>
        <taxon>Acetobacteraceae</taxon>
        <taxon>Asaia</taxon>
    </lineage>
</organism>
<dbReference type="InterPro" id="IPR021345">
    <property type="entry name" value="DUF2961"/>
</dbReference>
<dbReference type="Proteomes" id="UP001523401">
    <property type="component" value="Unassembled WGS sequence"/>
</dbReference>